<keyword evidence="3" id="KW-1185">Reference proteome</keyword>
<dbReference type="CTD" id="644186"/>
<protein>
    <recommendedName>
        <fullName evidence="4">Synaptonemal complex central element protein 3</fullName>
    </recommendedName>
</protein>
<dbReference type="GeneTree" id="ENSGT01030000235237"/>
<sequence>MADSSSSGDHQENCGEEVMRLNKDLERMIEDVENISVQLTWMAYDMVVLRTSPDLGNSLRRLEEEFLHCRAVVCHTPEELEHIQGLRQGQGTNVAGQITMIWPEDGAGERPGADPRDRAGAKDGAEGPS</sequence>
<dbReference type="OrthoDB" id="9944849at2759"/>
<dbReference type="Pfam" id="PF15191">
    <property type="entry name" value="Synaptonemal_3"/>
    <property type="match status" value="1"/>
</dbReference>
<evidence type="ECO:0008006" key="4">
    <source>
        <dbReference type="Google" id="ProtNLM"/>
    </source>
</evidence>
<dbReference type="GO" id="GO:0007131">
    <property type="term" value="P:reciprocal meiotic recombination"/>
    <property type="evidence" value="ECO:0007669"/>
    <property type="project" value="InterPro"/>
</dbReference>
<dbReference type="RefSeq" id="XP_010895933.3">
    <property type="nucleotide sequence ID" value="XM_010897631.3"/>
</dbReference>
<dbReference type="Proteomes" id="UP000265140">
    <property type="component" value="Chromosome 4"/>
</dbReference>
<evidence type="ECO:0000256" key="1">
    <source>
        <dbReference type="SAM" id="MobiDB-lite"/>
    </source>
</evidence>
<reference evidence="2" key="4">
    <citation type="submission" date="2025-09" db="UniProtKB">
        <authorList>
            <consortium name="Ensembl"/>
        </authorList>
    </citation>
    <scope>IDENTIFICATION</scope>
</reference>
<evidence type="ECO:0000313" key="3">
    <source>
        <dbReference type="Proteomes" id="UP000265140"/>
    </source>
</evidence>
<dbReference type="KEGG" id="els:105026276"/>
<dbReference type="InParanoid" id="A0A3P8ZMW0"/>
<dbReference type="AlphaFoldDB" id="A0A3P8ZMW0"/>
<dbReference type="PANTHER" id="PTHR36686">
    <property type="entry name" value="SYNAPTONEMAL COMPLEX CENTRAL ELEMENT PROTEIN 3"/>
    <property type="match status" value="1"/>
</dbReference>
<dbReference type="GO" id="GO:0007283">
    <property type="term" value="P:spermatogenesis"/>
    <property type="evidence" value="ECO:0007669"/>
    <property type="project" value="InterPro"/>
</dbReference>
<reference evidence="2" key="3">
    <citation type="submission" date="2025-08" db="UniProtKB">
        <authorList>
            <consortium name="Ensembl"/>
        </authorList>
    </citation>
    <scope>IDENTIFICATION</scope>
</reference>
<dbReference type="STRING" id="8010.ENSELUP00000029778"/>
<name>A0A3P8ZMW0_ESOLU</name>
<reference evidence="2" key="2">
    <citation type="submission" date="2020-02" db="EMBL/GenBank/DDBJ databases">
        <title>Esox lucius (northern pike) genome, fEsoLuc1, primary haplotype.</title>
        <authorList>
            <person name="Myers G."/>
            <person name="Karagic N."/>
            <person name="Meyer A."/>
            <person name="Pippel M."/>
            <person name="Reichard M."/>
            <person name="Winkler S."/>
            <person name="Tracey A."/>
            <person name="Sims Y."/>
            <person name="Howe K."/>
            <person name="Rhie A."/>
            <person name="Formenti G."/>
            <person name="Durbin R."/>
            <person name="Fedrigo O."/>
            <person name="Jarvis E.D."/>
        </authorList>
    </citation>
    <scope>NUCLEOTIDE SEQUENCE [LARGE SCALE GENOMIC DNA]</scope>
</reference>
<feature type="region of interest" description="Disordered" evidence="1">
    <location>
        <begin position="103"/>
        <end position="129"/>
    </location>
</feature>
<accession>A0A3P8ZMW0</accession>
<reference evidence="3" key="1">
    <citation type="journal article" date="2014" name="PLoS ONE">
        <title>The genome and linkage map of the northern pike (Esox lucius): conserved synteny revealed between the salmonid sister group and the Neoteleostei.</title>
        <authorList>
            <person name="Rondeau E.B."/>
            <person name="Minkley D.R."/>
            <person name="Leong J.S."/>
            <person name="Messmer A.M."/>
            <person name="Jantzen J.R."/>
            <person name="von Schalburg K.R."/>
            <person name="Lemon C."/>
            <person name="Bird N.H."/>
            <person name="Koop B.F."/>
        </authorList>
    </citation>
    <scope>NUCLEOTIDE SEQUENCE</scope>
</reference>
<dbReference type="Ensembl" id="ENSELUT00000009987.3">
    <property type="protein sequence ID" value="ENSELUP00000029778.2"/>
    <property type="gene ID" value="ENSELUG00000000219.3"/>
</dbReference>
<evidence type="ECO:0000313" key="2">
    <source>
        <dbReference type="Ensembl" id="ENSELUP00000029778.2"/>
    </source>
</evidence>
<dbReference type="PANTHER" id="PTHR36686:SF1">
    <property type="entry name" value="SYNAPTONEMAL COMPLEX CENTRAL ELEMENT PROTEIN 3"/>
    <property type="match status" value="1"/>
</dbReference>
<dbReference type="Bgee" id="ENSELUG00000000219">
    <property type="expression patterns" value="Expressed in testis and 1 other cell type or tissue"/>
</dbReference>
<organism evidence="2 3">
    <name type="scientific">Esox lucius</name>
    <name type="common">Northern pike</name>
    <dbReference type="NCBI Taxonomy" id="8010"/>
    <lineage>
        <taxon>Eukaryota</taxon>
        <taxon>Metazoa</taxon>
        <taxon>Chordata</taxon>
        <taxon>Craniata</taxon>
        <taxon>Vertebrata</taxon>
        <taxon>Euteleostomi</taxon>
        <taxon>Actinopterygii</taxon>
        <taxon>Neopterygii</taxon>
        <taxon>Teleostei</taxon>
        <taxon>Protacanthopterygii</taxon>
        <taxon>Esociformes</taxon>
        <taxon>Esocidae</taxon>
        <taxon>Esox</taxon>
    </lineage>
</organism>
<dbReference type="GO" id="GO:0007130">
    <property type="term" value="P:synaptonemal complex assembly"/>
    <property type="evidence" value="ECO:0007669"/>
    <property type="project" value="InterPro"/>
</dbReference>
<feature type="compositionally biased region" description="Basic and acidic residues" evidence="1">
    <location>
        <begin position="107"/>
        <end position="129"/>
    </location>
</feature>
<dbReference type="GeneID" id="105026276"/>
<proteinExistence type="predicted"/>
<dbReference type="InterPro" id="IPR028145">
    <property type="entry name" value="Synaptonemal_3"/>
</dbReference>